<reference evidence="2" key="1">
    <citation type="journal article" date="2014" name="Science">
        <title>The coffee genome provides insight into the convergent evolution of caffeine biosynthesis.</title>
        <authorList>
            <person name="Denoeud F."/>
            <person name="Carretero-Paulet L."/>
            <person name="Dereeper A."/>
            <person name="Droc G."/>
            <person name="Guyot R."/>
            <person name="Pietrella M."/>
            <person name="Zheng C."/>
            <person name="Alberti A."/>
            <person name="Anthony F."/>
            <person name="Aprea G."/>
            <person name="Aury J.M."/>
            <person name="Bento P."/>
            <person name="Bernard M."/>
            <person name="Bocs S."/>
            <person name="Campa C."/>
            <person name="Cenci A."/>
            <person name="Combes M.C."/>
            <person name="Crouzillat D."/>
            <person name="Da Silva C."/>
            <person name="Daddiego L."/>
            <person name="De Bellis F."/>
            <person name="Dussert S."/>
            <person name="Garsmeur O."/>
            <person name="Gayraud T."/>
            <person name="Guignon V."/>
            <person name="Jahn K."/>
            <person name="Jamilloux V."/>
            <person name="Joet T."/>
            <person name="Labadie K."/>
            <person name="Lan T."/>
            <person name="Leclercq J."/>
            <person name="Lepelley M."/>
            <person name="Leroy T."/>
            <person name="Li L.T."/>
            <person name="Librado P."/>
            <person name="Lopez L."/>
            <person name="Munoz A."/>
            <person name="Noel B."/>
            <person name="Pallavicini A."/>
            <person name="Perrotta G."/>
            <person name="Poncet V."/>
            <person name="Pot D."/>
            <person name="Priyono X."/>
            <person name="Rigoreau M."/>
            <person name="Rouard M."/>
            <person name="Rozas J."/>
            <person name="Tranchant-Dubreuil C."/>
            <person name="VanBuren R."/>
            <person name="Zhang Q."/>
            <person name="Andrade A.C."/>
            <person name="Argout X."/>
            <person name="Bertrand B."/>
            <person name="de Kochko A."/>
            <person name="Graziosi G."/>
            <person name="Henry R.J."/>
            <person name="Jayarama X."/>
            <person name="Ming R."/>
            <person name="Nagai C."/>
            <person name="Rounsley S."/>
            <person name="Sankoff D."/>
            <person name="Giuliano G."/>
            <person name="Albert V.A."/>
            <person name="Wincker P."/>
            <person name="Lashermes P."/>
        </authorList>
    </citation>
    <scope>NUCLEOTIDE SEQUENCE [LARGE SCALE GENOMIC DNA]</scope>
    <source>
        <strain evidence="2">cv. DH200-94</strain>
    </source>
</reference>
<proteinExistence type="predicted"/>
<dbReference type="InParanoid" id="A0A068VA22"/>
<sequence>MLALMKWTPLEEGFYLYEVTGYSTGAITTYMSVPVDMVKIPSYIAIGI</sequence>
<dbReference type="AlphaFoldDB" id="A0A068VA22"/>
<dbReference type="Proteomes" id="UP000295252">
    <property type="component" value="Chromosome IV"/>
</dbReference>
<name>A0A068VA22_COFCA</name>
<keyword evidence="2" id="KW-1185">Reference proteome</keyword>
<dbReference type="Gramene" id="CDP17531">
    <property type="protein sequence ID" value="CDP17531"/>
    <property type="gene ID" value="GSCOC_T00004485001"/>
</dbReference>
<evidence type="ECO:0000313" key="2">
    <source>
        <dbReference type="Proteomes" id="UP000295252"/>
    </source>
</evidence>
<gene>
    <name evidence="1" type="ORF">GSCOC_T00004485001</name>
</gene>
<dbReference type="EMBL" id="HG739251">
    <property type="protein sequence ID" value="CDP17531.1"/>
    <property type="molecule type" value="Genomic_DNA"/>
</dbReference>
<organism evidence="1 2">
    <name type="scientific">Coffea canephora</name>
    <name type="common">Robusta coffee</name>
    <dbReference type="NCBI Taxonomy" id="49390"/>
    <lineage>
        <taxon>Eukaryota</taxon>
        <taxon>Viridiplantae</taxon>
        <taxon>Streptophyta</taxon>
        <taxon>Embryophyta</taxon>
        <taxon>Tracheophyta</taxon>
        <taxon>Spermatophyta</taxon>
        <taxon>Magnoliopsida</taxon>
        <taxon>eudicotyledons</taxon>
        <taxon>Gunneridae</taxon>
        <taxon>Pentapetalae</taxon>
        <taxon>asterids</taxon>
        <taxon>lamiids</taxon>
        <taxon>Gentianales</taxon>
        <taxon>Rubiaceae</taxon>
        <taxon>Ixoroideae</taxon>
        <taxon>Gardenieae complex</taxon>
        <taxon>Bertiereae - Coffeeae clade</taxon>
        <taxon>Coffeeae</taxon>
        <taxon>Coffea</taxon>
    </lineage>
</organism>
<accession>A0A068VA22</accession>
<evidence type="ECO:0000313" key="1">
    <source>
        <dbReference type="EMBL" id="CDP17531.1"/>
    </source>
</evidence>
<dbReference type="PhylomeDB" id="A0A068VA22"/>
<protein>
    <submittedName>
        <fullName evidence="1">Uncharacterized protein</fullName>
    </submittedName>
</protein>